<dbReference type="Gene3D" id="1.10.150.50">
    <property type="entry name" value="Transcription Factor, Ets-1"/>
    <property type="match status" value="1"/>
</dbReference>
<sequence>MASTSTFVIAKENKLINKVKKLNTEKLIEFLSEEIQLDECDLDIIREKKVSGRAFIKLTEDKLEEWGIADGSVLAIADFVEELRGEECEFSKQRKVEDKDIITPLATRVKYIFHISGLTISYACMDPPILWTPAADAWKEGLAHLLGPITVSVILLMNILSALTSYFDETYVDNWSHIDCLEYLAKVCPHLTSEDRIEILESYKAKLRSISSSQSMLQKSRMKAFKLVEAADRSFKRNEVTLFFEELDTKVDTNATNNLANATNNLANAKGNLLQSKLKVHAYNNIINPESGEDLMTSRKRKHEEEENGLKTPPLRSPLNEDALSTLNKRQMSDEKVIQYLNSMEQSLKYNQVTVQTPSLWTESLKSYINNVLEKPGDEFKMEIMRKIEGDEGNKFRLYCEKILMDFYNLVDVFPNLSRKIGERKYIIQNISSLFKFYESTFGDFHFDWIETHWPASKLTKSRTYSGIVKVDARGVRVFDDKEIFHIKASDLPSLSSSQHRHAVNDATKSIHTDILNLIAILLDHLRVPVENATEIKVFSLQAIEYRVSLYSLNMLKDGTFLTSELYSTLLPFSLDAISKYKGILYMMAIFHEEVTKQMSIMKKIDLIDHNEESTVRDVLKIPKALKDLLL</sequence>
<gene>
    <name evidence="2" type="ORF">PBRASI_LOCUS9353</name>
</gene>
<feature type="non-terminal residue" evidence="2">
    <location>
        <position position="631"/>
    </location>
</feature>
<dbReference type="AlphaFoldDB" id="A0A9N9DEW9"/>
<name>A0A9N9DEW9_9GLOM</name>
<dbReference type="OrthoDB" id="2431961at2759"/>
<protein>
    <submittedName>
        <fullName evidence="2">1028_t:CDS:1</fullName>
    </submittedName>
</protein>
<keyword evidence="3" id="KW-1185">Reference proteome</keyword>
<dbReference type="EMBL" id="CAJVPI010001992">
    <property type="protein sequence ID" value="CAG8632934.1"/>
    <property type="molecule type" value="Genomic_DNA"/>
</dbReference>
<feature type="region of interest" description="Disordered" evidence="1">
    <location>
        <begin position="289"/>
        <end position="320"/>
    </location>
</feature>
<reference evidence="2" key="1">
    <citation type="submission" date="2021-06" db="EMBL/GenBank/DDBJ databases">
        <authorList>
            <person name="Kallberg Y."/>
            <person name="Tangrot J."/>
            <person name="Rosling A."/>
        </authorList>
    </citation>
    <scope>NUCLEOTIDE SEQUENCE</scope>
    <source>
        <strain evidence="2">BR232B</strain>
    </source>
</reference>
<evidence type="ECO:0000313" key="2">
    <source>
        <dbReference type="EMBL" id="CAG8632934.1"/>
    </source>
</evidence>
<organism evidence="2 3">
    <name type="scientific">Paraglomus brasilianum</name>
    <dbReference type="NCBI Taxonomy" id="144538"/>
    <lineage>
        <taxon>Eukaryota</taxon>
        <taxon>Fungi</taxon>
        <taxon>Fungi incertae sedis</taxon>
        <taxon>Mucoromycota</taxon>
        <taxon>Glomeromycotina</taxon>
        <taxon>Glomeromycetes</taxon>
        <taxon>Paraglomerales</taxon>
        <taxon>Paraglomeraceae</taxon>
        <taxon>Paraglomus</taxon>
    </lineage>
</organism>
<dbReference type="InterPro" id="IPR013761">
    <property type="entry name" value="SAM/pointed_sf"/>
</dbReference>
<dbReference type="Proteomes" id="UP000789739">
    <property type="component" value="Unassembled WGS sequence"/>
</dbReference>
<proteinExistence type="predicted"/>
<feature type="non-terminal residue" evidence="2">
    <location>
        <position position="1"/>
    </location>
</feature>
<comment type="caution">
    <text evidence="2">The sequence shown here is derived from an EMBL/GenBank/DDBJ whole genome shotgun (WGS) entry which is preliminary data.</text>
</comment>
<evidence type="ECO:0000256" key="1">
    <source>
        <dbReference type="SAM" id="MobiDB-lite"/>
    </source>
</evidence>
<accession>A0A9N9DEW9</accession>
<evidence type="ECO:0000313" key="3">
    <source>
        <dbReference type="Proteomes" id="UP000789739"/>
    </source>
</evidence>